<dbReference type="PANTHER" id="PTHR37512:SF1">
    <property type="entry name" value="NADR_TTD14 AAA DOMAIN-CONTAINING PROTEIN"/>
    <property type="match status" value="1"/>
</dbReference>
<dbReference type="GO" id="GO:0003824">
    <property type="term" value="F:catalytic activity"/>
    <property type="evidence" value="ECO:0007669"/>
    <property type="project" value="InterPro"/>
</dbReference>
<proteinExistence type="predicted"/>
<dbReference type="Gene3D" id="3.40.50.620">
    <property type="entry name" value="HUPs"/>
    <property type="match status" value="1"/>
</dbReference>
<dbReference type="AlphaFoldDB" id="A0A917CW60"/>
<reference evidence="3" key="2">
    <citation type="submission" date="2020-09" db="EMBL/GenBank/DDBJ databases">
        <authorList>
            <person name="Sun Q."/>
            <person name="Sedlacek I."/>
        </authorList>
    </citation>
    <scope>NUCLEOTIDE SEQUENCE</scope>
    <source>
        <strain evidence="3">CCM 7905</strain>
    </source>
</reference>
<comment type="caution">
    <text evidence="3">The sequence shown here is derived from an EMBL/GenBank/DDBJ whole genome shotgun (WGS) entry which is preliminary data.</text>
</comment>
<dbReference type="Proteomes" id="UP000654257">
    <property type="component" value="Unassembled WGS sequence"/>
</dbReference>
<dbReference type="SUPFAM" id="SSF52540">
    <property type="entry name" value="P-loop containing nucleoside triphosphate hydrolases"/>
    <property type="match status" value="1"/>
</dbReference>
<dbReference type="Pfam" id="PF13521">
    <property type="entry name" value="AAA_28"/>
    <property type="match status" value="1"/>
</dbReference>
<evidence type="ECO:0000313" key="4">
    <source>
        <dbReference type="Proteomes" id="UP000654257"/>
    </source>
</evidence>
<dbReference type="EMBL" id="BMCU01000001">
    <property type="protein sequence ID" value="GGF98827.1"/>
    <property type="molecule type" value="Genomic_DNA"/>
</dbReference>
<keyword evidence="4" id="KW-1185">Reference proteome</keyword>
<dbReference type="InterPro" id="IPR052735">
    <property type="entry name" value="NAD_biosynth-regulator"/>
</dbReference>
<feature type="domain" description="Cytidyltransferase-like" evidence="1">
    <location>
        <begin position="6"/>
        <end position="139"/>
    </location>
</feature>
<organism evidence="3 4">
    <name type="scientific">Rhodococcoides trifolii</name>
    <dbReference type="NCBI Taxonomy" id="908250"/>
    <lineage>
        <taxon>Bacteria</taxon>
        <taxon>Bacillati</taxon>
        <taxon>Actinomycetota</taxon>
        <taxon>Actinomycetes</taxon>
        <taxon>Mycobacteriales</taxon>
        <taxon>Nocardiaceae</taxon>
        <taxon>Rhodococcoides</taxon>
    </lineage>
</organism>
<dbReference type="RefSeq" id="WP_229745785.1">
    <property type="nucleotide sequence ID" value="NZ_BMCU01000001.1"/>
</dbReference>
<gene>
    <name evidence="3" type="primary">nadR</name>
    <name evidence="3" type="ORF">GCM10007304_10950</name>
</gene>
<reference evidence="3" key="1">
    <citation type="journal article" date="2014" name="Int. J. Syst. Evol. Microbiol.">
        <title>Complete genome sequence of Corynebacterium casei LMG S-19264T (=DSM 44701T), isolated from a smear-ripened cheese.</title>
        <authorList>
            <consortium name="US DOE Joint Genome Institute (JGI-PGF)"/>
            <person name="Walter F."/>
            <person name="Albersmeier A."/>
            <person name="Kalinowski J."/>
            <person name="Ruckert C."/>
        </authorList>
    </citation>
    <scope>NUCLEOTIDE SEQUENCE</scope>
    <source>
        <strain evidence="3">CCM 7905</strain>
    </source>
</reference>
<protein>
    <submittedName>
        <fullName evidence="3">Transcriptional regulator NadR</fullName>
    </submittedName>
</protein>
<dbReference type="Pfam" id="PF01467">
    <property type="entry name" value="CTP_transf_like"/>
    <property type="match status" value="1"/>
</dbReference>
<sequence>MTHALIIGKFYPPHVGHHAMVRFAATVADRVTVVVMSSAVESISLHDRVAWMTESHADDATVTITGIVCDAPIDHNSRAVWAAQVACMRAAVRPVTDVLVDAVVSSEPYGEELARWFDARHVPFDLQRSAFPVSGTRCRTDLAGSWDLIDAPARAGLTTRIVVLGAESTGTTTVSRALAEHFRTRWPRTEWVPEFGRQDTLDKAERTGSVDDIVWTGDDFARIAKTQTAMEDAAARRGSPVLICDTDAFATTVWERRYLGGESHCAVAEDQSAIYLVTDHEGVPFVQDGIRDGEHVRAEMTGWFIDALTRSGRSWVLLTGSHEERMNLAIRVAEQEVGRRMTFADPLTQITADPTAT</sequence>
<name>A0A917CW60_9NOCA</name>
<feature type="domain" description="NadR/Ttd14 AAA" evidence="2">
    <location>
        <begin position="160"/>
        <end position="325"/>
    </location>
</feature>
<evidence type="ECO:0000259" key="1">
    <source>
        <dbReference type="Pfam" id="PF01467"/>
    </source>
</evidence>
<dbReference type="SUPFAM" id="SSF52374">
    <property type="entry name" value="Nucleotidylyl transferase"/>
    <property type="match status" value="1"/>
</dbReference>
<dbReference type="InterPro" id="IPR004821">
    <property type="entry name" value="Cyt_trans-like"/>
</dbReference>
<evidence type="ECO:0000313" key="3">
    <source>
        <dbReference type="EMBL" id="GGF98827.1"/>
    </source>
</evidence>
<dbReference type="InterPro" id="IPR038727">
    <property type="entry name" value="NadR/Ttd14_AAA_dom"/>
</dbReference>
<dbReference type="Gene3D" id="3.40.50.300">
    <property type="entry name" value="P-loop containing nucleotide triphosphate hydrolases"/>
    <property type="match status" value="1"/>
</dbReference>
<dbReference type="InterPro" id="IPR027417">
    <property type="entry name" value="P-loop_NTPase"/>
</dbReference>
<dbReference type="PANTHER" id="PTHR37512">
    <property type="entry name" value="TRIFUNCTIONAL NAD BIOSYNTHESIS/REGULATOR PROTEIN NADR"/>
    <property type="match status" value="1"/>
</dbReference>
<accession>A0A917CW60</accession>
<dbReference type="NCBIfam" id="TIGR00125">
    <property type="entry name" value="cyt_tran_rel"/>
    <property type="match status" value="1"/>
</dbReference>
<dbReference type="InterPro" id="IPR014729">
    <property type="entry name" value="Rossmann-like_a/b/a_fold"/>
</dbReference>
<evidence type="ECO:0000259" key="2">
    <source>
        <dbReference type="Pfam" id="PF13521"/>
    </source>
</evidence>